<dbReference type="Proteomes" id="UP001163046">
    <property type="component" value="Unassembled WGS sequence"/>
</dbReference>
<dbReference type="InterPro" id="IPR011008">
    <property type="entry name" value="Dimeric_a/b-barrel"/>
</dbReference>
<organism evidence="2 3">
    <name type="scientific">Desmophyllum pertusum</name>
    <dbReference type="NCBI Taxonomy" id="174260"/>
    <lineage>
        <taxon>Eukaryota</taxon>
        <taxon>Metazoa</taxon>
        <taxon>Cnidaria</taxon>
        <taxon>Anthozoa</taxon>
        <taxon>Hexacorallia</taxon>
        <taxon>Scleractinia</taxon>
        <taxon>Caryophylliina</taxon>
        <taxon>Caryophylliidae</taxon>
        <taxon>Desmophyllum</taxon>
    </lineage>
</organism>
<evidence type="ECO:0000313" key="2">
    <source>
        <dbReference type="EMBL" id="KAJ7378738.1"/>
    </source>
</evidence>
<accession>A0A9W9ZBH8</accession>
<feature type="region of interest" description="Disordered" evidence="1">
    <location>
        <begin position="58"/>
        <end position="77"/>
    </location>
</feature>
<dbReference type="Gene3D" id="3.30.70.100">
    <property type="match status" value="1"/>
</dbReference>
<comment type="caution">
    <text evidence="2">The sequence shown here is derived from an EMBL/GenBank/DDBJ whole genome shotgun (WGS) entry which is preliminary data.</text>
</comment>
<gene>
    <name evidence="2" type="ORF">OS493_021321</name>
</gene>
<name>A0A9W9ZBH8_9CNID</name>
<evidence type="ECO:0000256" key="1">
    <source>
        <dbReference type="SAM" id="MobiDB-lite"/>
    </source>
</evidence>
<evidence type="ECO:0000313" key="3">
    <source>
        <dbReference type="Proteomes" id="UP001163046"/>
    </source>
</evidence>
<dbReference type="AlphaFoldDB" id="A0A9W9ZBH8"/>
<evidence type="ECO:0008006" key="4">
    <source>
        <dbReference type="Google" id="ProtNLM"/>
    </source>
</evidence>
<sequence length="77" mass="8858">MVTLECYFFRSETLPKLSQDEQFPGELVGAWTTMFGRLDQAIHFWKYRGGFKSVMKPSSTSEKTRARQISRCFPAGS</sequence>
<dbReference type="SUPFAM" id="SSF54909">
    <property type="entry name" value="Dimeric alpha+beta barrel"/>
    <property type="match status" value="1"/>
</dbReference>
<dbReference type="EMBL" id="MU826363">
    <property type="protein sequence ID" value="KAJ7378738.1"/>
    <property type="molecule type" value="Genomic_DNA"/>
</dbReference>
<keyword evidence="3" id="KW-1185">Reference proteome</keyword>
<protein>
    <recommendedName>
        <fullName evidence="4">NIPSNAP domain-containing protein</fullName>
    </recommendedName>
</protein>
<dbReference type="OrthoDB" id="10262843at2759"/>
<reference evidence="2" key="1">
    <citation type="submission" date="2023-01" db="EMBL/GenBank/DDBJ databases">
        <title>Genome assembly of the deep-sea coral Lophelia pertusa.</title>
        <authorList>
            <person name="Herrera S."/>
            <person name="Cordes E."/>
        </authorList>
    </citation>
    <scope>NUCLEOTIDE SEQUENCE</scope>
    <source>
        <strain evidence="2">USNM1676648</strain>
        <tissue evidence="2">Polyp</tissue>
    </source>
</reference>
<proteinExistence type="predicted"/>